<comment type="caution">
    <text evidence="7">The sequence shown here is derived from an EMBL/GenBank/DDBJ whole genome shotgun (WGS) entry which is preliminary data.</text>
</comment>
<evidence type="ECO:0000313" key="7">
    <source>
        <dbReference type="EMBL" id="RWR92231.1"/>
    </source>
</evidence>
<organism evidence="7 8">
    <name type="scientific">Cinnamomum micranthum f. kanehirae</name>
    <dbReference type="NCBI Taxonomy" id="337451"/>
    <lineage>
        <taxon>Eukaryota</taxon>
        <taxon>Viridiplantae</taxon>
        <taxon>Streptophyta</taxon>
        <taxon>Embryophyta</taxon>
        <taxon>Tracheophyta</taxon>
        <taxon>Spermatophyta</taxon>
        <taxon>Magnoliopsida</taxon>
        <taxon>Magnoliidae</taxon>
        <taxon>Laurales</taxon>
        <taxon>Lauraceae</taxon>
        <taxon>Cinnamomum</taxon>
    </lineage>
</organism>
<evidence type="ECO:0000259" key="6">
    <source>
        <dbReference type="PROSITE" id="PS51999"/>
    </source>
</evidence>
<reference evidence="7 8" key="1">
    <citation type="journal article" date="2019" name="Nat. Plants">
        <title>Stout camphor tree genome fills gaps in understanding of flowering plant genome evolution.</title>
        <authorList>
            <person name="Chaw S.M."/>
            <person name="Liu Y.C."/>
            <person name="Wu Y.W."/>
            <person name="Wang H.Y."/>
            <person name="Lin C.I."/>
            <person name="Wu C.S."/>
            <person name="Ke H.M."/>
            <person name="Chang L.Y."/>
            <person name="Hsu C.Y."/>
            <person name="Yang H.T."/>
            <person name="Sudianto E."/>
            <person name="Hsu M.H."/>
            <person name="Wu K.P."/>
            <person name="Wang L.N."/>
            <person name="Leebens-Mack J.H."/>
            <person name="Tsai I.J."/>
        </authorList>
    </citation>
    <scope>NUCLEOTIDE SEQUENCE [LARGE SCALE GENOMIC DNA]</scope>
    <source>
        <strain evidence="8">cv. Chaw 1501</strain>
        <tissue evidence="7">Young leaves</tissue>
    </source>
</reference>
<evidence type="ECO:0000256" key="2">
    <source>
        <dbReference type="ARBA" id="ARBA00022771"/>
    </source>
</evidence>
<dbReference type="GO" id="GO:0008270">
    <property type="term" value="F:zinc ion binding"/>
    <property type="evidence" value="ECO:0007669"/>
    <property type="project" value="UniProtKB-KW"/>
</dbReference>
<feature type="domain" description="GRF-type" evidence="6">
    <location>
        <begin position="17"/>
        <end position="60"/>
    </location>
</feature>
<keyword evidence="8" id="KW-1185">Reference proteome</keyword>
<keyword evidence="2 4" id="KW-0863">Zinc-finger</keyword>
<feature type="coiled-coil region" evidence="5">
    <location>
        <begin position="72"/>
        <end position="103"/>
    </location>
</feature>
<dbReference type="STRING" id="337451.A0A443PN79"/>
<evidence type="ECO:0000256" key="5">
    <source>
        <dbReference type="SAM" id="Coils"/>
    </source>
</evidence>
<proteinExistence type="predicted"/>
<dbReference type="Pfam" id="PF06839">
    <property type="entry name" value="Zn_ribbon_GRF"/>
    <property type="match status" value="1"/>
</dbReference>
<keyword evidence="5" id="KW-0175">Coiled coil</keyword>
<dbReference type="InterPro" id="IPR010666">
    <property type="entry name" value="Znf_GRF"/>
</dbReference>
<dbReference type="PANTHER" id="PTHR33248">
    <property type="entry name" value="ZINC ION-BINDING PROTEIN"/>
    <property type="match status" value="1"/>
</dbReference>
<evidence type="ECO:0000313" key="8">
    <source>
        <dbReference type="Proteomes" id="UP000283530"/>
    </source>
</evidence>
<dbReference type="Proteomes" id="UP000283530">
    <property type="component" value="Unassembled WGS sequence"/>
</dbReference>
<dbReference type="AlphaFoldDB" id="A0A443PN79"/>
<dbReference type="OrthoDB" id="1435771at2759"/>
<evidence type="ECO:0000256" key="1">
    <source>
        <dbReference type="ARBA" id="ARBA00022723"/>
    </source>
</evidence>
<keyword evidence="3" id="KW-0862">Zinc</keyword>
<evidence type="ECO:0000256" key="4">
    <source>
        <dbReference type="PROSITE-ProRule" id="PRU01343"/>
    </source>
</evidence>
<evidence type="ECO:0000256" key="3">
    <source>
        <dbReference type="ARBA" id="ARBA00022833"/>
    </source>
</evidence>
<name>A0A443PN79_9MAGN</name>
<dbReference type="PROSITE" id="PS51999">
    <property type="entry name" value="ZF_GRF"/>
    <property type="match status" value="1"/>
</dbReference>
<gene>
    <name evidence="7" type="ORF">CKAN_02144000</name>
</gene>
<accession>A0A443PN79</accession>
<keyword evidence="1" id="KW-0479">Metal-binding</keyword>
<sequence length="192" mass="22523">MSSASSSVRNLEWVPKCLCGYRYMILKTSRTAQNPGRRFWKCPDLHGERGCGLFIWMDEVANEYSPVRSMGRVQIESREDEMRTLLEEMKQEIKHEIKFLREKFKFTIWTLRSPNLKKKNPSGGGSTGDLNRGTQIGFDRFDRLGWKSARMEQEANENVFRRKIVEFKVHGMDSEFPKFQKKIHREVGLPVT</sequence>
<protein>
    <recommendedName>
        <fullName evidence="6">GRF-type domain-containing protein</fullName>
    </recommendedName>
</protein>
<dbReference type="EMBL" id="QPKB01000009">
    <property type="protein sequence ID" value="RWR92231.1"/>
    <property type="molecule type" value="Genomic_DNA"/>
</dbReference>